<dbReference type="EMBL" id="KL596681">
    <property type="protein sequence ID" value="KER29317.1"/>
    <property type="molecule type" value="Genomic_DNA"/>
</dbReference>
<sequence>MQALLNSLSKLYFTNRSHSEKLSIPIRYLQKVSLEPAPADSYASDGPVQQEDGSRYNVANARTGCISLKSFGDIRSTAIR</sequence>
<name>A0A074ZU14_OPIVI</name>
<accession>A0A074ZU14</accession>
<dbReference type="Proteomes" id="UP000054324">
    <property type="component" value="Unassembled WGS sequence"/>
</dbReference>
<dbReference type="GeneID" id="20318245"/>
<reference evidence="1 2" key="1">
    <citation type="submission" date="2013-11" db="EMBL/GenBank/DDBJ databases">
        <title>Opisthorchis viverrini - life in the bile duct.</title>
        <authorList>
            <person name="Young N.D."/>
            <person name="Nagarajan N."/>
            <person name="Lin S.J."/>
            <person name="Korhonen P.K."/>
            <person name="Jex A.R."/>
            <person name="Hall R.S."/>
            <person name="Safavi-Hemami H."/>
            <person name="Kaewkong W."/>
            <person name="Bertrand D."/>
            <person name="Gao S."/>
            <person name="Seet Q."/>
            <person name="Wongkham S."/>
            <person name="Teh B.T."/>
            <person name="Wongkham C."/>
            <person name="Intapan P.M."/>
            <person name="Maleewong W."/>
            <person name="Yang X."/>
            <person name="Hu M."/>
            <person name="Wang Z."/>
            <person name="Hofmann A."/>
            <person name="Sternberg P.W."/>
            <person name="Tan P."/>
            <person name="Wang J."/>
            <person name="Gasser R.B."/>
        </authorList>
    </citation>
    <scope>NUCLEOTIDE SEQUENCE [LARGE SCALE GENOMIC DNA]</scope>
</reference>
<evidence type="ECO:0000313" key="2">
    <source>
        <dbReference type="Proteomes" id="UP000054324"/>
    </source>
</evidence>
<gene>
    <name evidence="1" type="ORF">T265_04059</name>
</gene>
<keyword evidence="2" id="KW-1185">Reference proteome</keyword>
<proteinExistence type="predicted"/>
<protein>
    <submittedName>
        <fullName evidence="1">Uncharacterized protein</fullName>
    </submittedName>
</protein>
<dbReference type="KEGG" id="ovi:T265_04059"/>
<dbReference type="CTD" id="20318245"/>
<dbReference type="AlphaFoldDB" id="A0A074ZU14"/>
<evidence type="ECO:0000313" key="1">
    <source>
        <dbReference type="EMBL" id="KER29317.1"/>
    </source>
</evidence>
<organism evidence="1 2">
    <name type="scientific">Opisthorchis viverrini</name>
    <name type="common">Southeast Asian liver fluke</name>
    <dbReference type="NCBI Taxonomy" id="6198"/>
    <lineage>
        <taxon>Eukaryota</taxon>
        <taxon>Metazoa</taxon>
        <taxon>Spiralia</taxon>
        <taxon>Lophotrochozoa</taxon>
        <taxon>Platyhelminthes</taxon>
        <taxon>Trematoda</taxon>
        <taxon>Digenea</taxon>
        <taxon>Opisthorchiida</taxon>
        <taxon>Opisthorchiata</taxon>
        <taxon>Opisthorchiidae</taxon>
        <taxon>Opisthorchis</taxon>
    </lineage>
</organism>
<dbReference type="RefSeq" id="XP_009166958.1">
    <property type="nucleotide sequence ID" value="XM_009168694.1"/>
</dbReference>